<evidence type="ECO:0000313" key="2">
    <source>
        <dbReference type="Proteomes" id="UP000005737"/>
    </source>
</evidence>
<keyword evidence="2" id="KW-1185">Reference proteome</keyword>
<dbReference type="EMBL" id="JH597773">
    <property type="protein sequence ID" value="EHQ08644.1"/>
    <property type="molecule type" value="Genomic_DNA"/>
</dbReference>
<gene>
    <name evidence="1" type="ORF">Lepil_3995</name>
</gene>
<name>H2CBX2_9LEPT</name>
<protein>
    <submittedName>
        <fullName evidence="1">Uncharacterized protein</fullName>
    </submittedName>
</protein>
<proteinExistence type="predicted"/>
<evidence type="ECO:0000313" key="1">
    <source>
        <dbReference type="EMBL" id="EHQ08644.1"/>
    </source>
</evidence>
<dbReference type="Proteomes" id="UP000005737">
    <property type="component" value="Unassembled WGS sequence"/>
</dbReference>
<accession>H2CBX2</accession>
<organism evidence="1 2">
    <name type="scientific">Leptonema illini DSM 21528</name>
    <dbReference type="NCBI Taxonomy" id="929563"/>
    <lineage>
        <taxon>Bacteria</taxon>
        <taxon>Pseudomonadati</taxon>
        <taxon>Spirochaetota</taxon>
        <taxon>Spirochaetia</taxon>
        <taxon>Leptospirales</taxon>
        <taxon>Leptospiraceae</taxon>
        <taxon>Leptonema</taxon>
    </lineage>
</organism>
<sequence>MQAASFLRYFNASYLCFYDSTYTGKDFDSLFWKLEQNGMNFWLERFRIGLIISFRSTYRSGYSFQLVRPAPVLPLLPAQAAATIERYYSNSSKEEMKKKFRESVTQHIR</sequence>
<reference evidence="1 2" key="1">
    <citation type="submission" date="2011-10" db="EMBL/GenBank/DDBJ databases">
        <title>The Improved High-Quality Draft genome of Leptonema illini DSM 21528.</title>
        <authorList>
            <consortium name="US DOE Joint Genome Institute (JGI-PGF)"/>
            <person name="Lucas S."/>
            <person name="Copeland A."/>
            <person name="Lapidus A."/>
            <person name="Glavina del Rio T."/>
            <person name="Dalin E."/>
            <person name="Tice H."/>
            <person name="Bruce D."/>
            <person name="Goodwin L."/>
            <person name="Pitluck S."/>
            <person name="Peters L."/>
            <person name="Mikhailova N."/>
            <person name="Held B."/>
            <person name="Kyrpides N."/>
            <person name="Mavromatis K."/>
            <person name="Ivanova N."/>
            <person name="Markowitz V."/>
            <person name="Cheng J.-F."/>
            <person name="Hugenholtz P."/>
            <person name="Woyke T."/>
            <person name="Wu D."/>
            <person name="Gronow S."/>
            <person name="Wellnitz S."/>
            <person name="Brambilla E.-M."/>
            <person name="Klenk H.-P."/>
            <person name="Eisen J.A."/>
        </authorList>
    </citation>
    <scope>NUCLEOTIDE SEQUENCE [LARGE SCALE GENOMIC DNA]</scope>
    <source>
        <strain evidence="1 2">DSM 21528</strain>
    </source>
</reference>
<dbReference type="AlphaFoldDB" id="H2CBX2"/>
<dbReference type="HOGENOM" id="CLU_2180585_0_0_12"/>